<evidence type="ECO:0000313" key="3">
    <source>
        <dbReference type="Ensembl" id="ENSCSAVP00000001821.1"/>
    </source>
</evidence>
<proteinExistence type="predicted"/>
<keyword evidence="4" id="KW-1185">Reference proteome</keyword>
<feature type="compositionally biased region" description="Acidic residues" evidence="2">
    <location>
        <begin position="77"/>
        <end position="86"/>
    </location>
</feature>
<sequence>MQQELRNRIESEHEEVDRLKGILADLENQNQHLESTSIATESSDDILSIELVDENPEFNHEGLSPLVEDDRSSSDGSNDEAEIEEL</sequence>
<keyword evidence="1" id="KW-0175">Coiled coil</keyword>
<accession>H2Y923</accession>
<name>H2Y923_CIOSA</name>
<evidence type="ECO:0000313" key="4">
    <source>
        <dbReference type="Proteomes" id="UP000007875"/>
    </source>
</evidence>
<protein>
    <submittedName>
        <fullName evidence="3">Uncharacterized protein</fullName>
    </submittedName>
</protein>
<feature type="coiled-coil region" evidence="1">
    <location>
        <begin position="2"/>
        <end position="36"/>
    </location>
</feature>
<dbReference type="HOGENOM" id="CLU_2503518_0_0_1"/>
<dbReference type="GeneTree" id="ENSGT00940000154639"/>
<dbReference type="Ensembl" id="ENSCSAVT00000001853.1">
    <property type="protein sequence ID" value="ENSCSAVP00000001821.1"/>
    <property type="gene ID" value="ENSCSAVG00000001060.1"/>
</dbReference>
<reference evidence="3" key="2">
    <citation type="submission" date="2025-08" db="UniProtKB">
        <authorList>
            <consortium name="Ensembl"/>
        </authorList>
    </citation>
    <scope>IDENTIFICATION</scope>
</reference>
<feature type="region of interest" description="Disordered" evidence="2">
    <location>
        <begin position="56"/>
        <end position="86"/>
    </location>
</feature>
<reference evidence="3" key="3">
    <citation type="submission" date="2025-09" db="UniProtKB">
        <authorList>
            <consortium name="Ensembl"/>
        </authorList>
    </citation>
    <scope>IDENTIFICATION</scope>
</reference>
<evidence type="ECO:0000256" key="1">
    <source>
        <dbReference type="SAM" id="Coils"/>
    </source>
</evidence>
<evidence type="ECO:0000256" key="2">
    <source>
        <dbReference type="SAM" id="MobiDB-lite"/>
    </source>
</evidence>
<dbReference type="Proteomes" id="UP000007875">
    <property type="component" value="Unassembled WGS sequence"/>
</dbReference>
<organism evidence="3 4">
    <name type="scientific">Ciona savignyi</name>
    <name type="common">Pacific transparent sea squirt</name>
    <dbReference type="NCBI Taxonomy" id="51511"/>
    <lineage>
        <taxon>Eukaryota</taxon>
        <taxon>Metazoa</taxon>
        <taxon>Chordata</taxon>
        <taxon>Tunicata</taxon>
        <taxon>Ascidiacea</taxon>
        <taxon>Phlebobranchia</taxon>
        <taxon>Cionidae</taxon>
        <taxon>Ciona</taxon>
    </lineage>
</organism>
<reference evidence="4" key="1">
    <citation type="submission" date="2003-08" db="EMBL/GenBank/DDBJ databases">
        <authorList>
            <person name="Birren B."/>
            <person name="Nusbaum C."/>
            <person name="Abebe A."/>
            <person name="Abouelleil A."/>
            <person name="Adekoya E."/>
            <person name="Ait-zahra M."/>
            <person name="Allen N."/>
            <person name="Allen T."/>
            <person name="An P."/>
            <person name="Anderson M."/>
            <person name="Anderson S."/>
            <person name="Arachchi H."/>
            <person name="Armbruster J."/>
            <person name="Bachantsang P."/>
            <person name="Baldwin J."/>
            <person name="Barry A."/>
            <person name="Bayul T."/>
            <person name="Blitshsteyn B."/>
            <person name="Bloom T."/>
            <person name="Blye J."/>
            <person name="Boguslavskiy L."/>
            <person name="Borowsky M."/>
            <person name="Boukhgalter B."/>
            <person name="Brunache A."/>
            <person name="Butler J."/>
            <person name="Calixte N."/>
            <person name="Calvo S."/>
            <person name="Camarata J."/>
            <person name="Campo K."/>
            <person name="Chang J."/>
            <person name="Cheshatsang Y."/>
            <person name="Citroen M."/>
            <person name="Collymore A."/>
            <person name="Considine T."/>
            <person name="Cook A."/>
            <person name="Cooke P."/>
            <person name="Corum B."/>
            <person name="Cuomo C."/>
            <person name="David R."/>
            <person name="Dawoe T."/>
            <person name="Degray S."/>
            <person name="Dodge S."/>
            <person name="Dooley K."/>
            <person name="Dorje P."/>
            <person name="Dorjee K."/>
            <person name="Dorris L."/>
            <person name="Duffey N."/>
            <person name="Dupes A."/>
            <person name="Elkins T."/>
            <person name="Engels R."/>
            <person name="Erickson J."/>
            <person name="Farina A."/>
            <person name="Faro S."/>
            <person name="Ferreira P."/>
            <person name="Fischer H."/>
            <person name="Fitzgerald M."/>
            <person name="Foley K."/>
            <person name="Gage D."/>
            <person name="Galagan J."/>
            <person name="Gearin G."/>
            <person name="Gnerre S."/>
            <person name="Gnirke A."/>
            <person name="Goyette A."/>
            <person name="Graham J."/>
            <person name="Grandbois E."/>
            <person name="Gyaltsen K."/>
            <person name="Hafez N."/>
            <person name="Hagopian D."/>
            <person name="Hagos B."/>
            <person name="Hall J."/>
            <person name="Hatcher B."/>
            <person name="Heller A."/>
            <person name="Higgins H."/>
            <person name="Honan T."/>
            <person name="Horn A."/>
            <person name="Houde N."/>
            <person name="Hughes L."/>
            <person name="Hulme W."/>
            <person name="Husby E."/>
            <person name="Iliev I."/>
            <person name="Jaffe D."/>
            <person name="Jones C."/>
            <person name="Kamal M."/>
            <person name="Kamat A."/>
            <person name="Kamvysselis M."/>
            <person name="Karlsson E."/>
            <person name="Kells C."/>
            <person name="Kieu A."/>
            <person name="Kisner P."/>
            <person name="Kodira C."/>
            <person name="Kulbokas E."/>
            <person name="Labutti K."/>
            <person name="Lama D."/>
            <person name="Landers T."/>
            <person name="Leger J."/>
            <person name="Levine S."/>
            <person name="Lewis D."/>
            <person name="Lewis T."/>
            <person name="Lindblad-toh K."/>
            <person name="Liu X."/>
            <person name="Lokyitsang T."/>
            <person name="Lokyitsang Y."/>
            <person name="Lucien O."/>
            <person name="Lui A."/>
            <person name="Ma L.J."/>
            <person name="Mabbitt R."/>
            <person name="Macdonald J."/>
            <person name="Maclean C."/>
            <person name="Major J."/>
            <person name="Manning J."/>
            <person name="Marabella R."/>
            <person name="Maru K."/>
            <person name="Matthews C."/>
            <person name="Mauceli E."/>
            <person name="Mccarthy M."/>
            <person name="Mcdonough S."/>
            <person name="Mcghee T."/>
            <person name="Meldrim J."/>
            <person name="Meneus L."/>
            <person name="Mesirov J."/>
            <person name="Mihalev A."/>
            <person name="Mihova T."/>
            <person name="Mikkelsen T."/>
            <person name="Mlenga V."/>
            <person name="Moru K."/>
            <person name="Mozes J."/>
            <person name="Mulrain L."/>
            <person name="Munson G."/>
            <person name="Naylor J."/>
            <person name="Newes C."/>
            <person name="Nguyen C."/>
            <person name="Nguyen N."/>
            <person name="Nguyen T."/>
            <person name="Nicol R."/>
            <person name="Nielsen C."/>
            <person name="Nizzari M."/>
            <person name="Norbu C."/>
            <person name="Norbu N."/>
            <person name="O'donnell P."/>
            <person name="Okoawo O."/>
            <person name="O'leary S."/>
            <person name="Omotosho B."/>
            <person name="O'neill K."/>
            <person name="Osman S."/>
            <person name="Parker S."/>
            <person name="Perrin D."/>
            <person name="Phunkhang P."/>
            <person name="Piqani B."/>
            <person name="Purcell S."/>
            <person name="Rachupka T."/>
            <person name="Ramasamy U."/>
            <person name="Rameau R."/>
            <person name="Ray V."/>
            <person name="Raymond C."/>
            <person name="Retta R."/>
            <person name="Richardson S."/>
            <person name="Rise C."/>
            <person name="Rodriguez J."/>
            <person name="Rogers J."/>
            <person name="Rogov P."/>
            <person name="Rutman M."/>
            <person name="Schupbach R."/>
            <person name="Seaman C."/>
            <person name="Settipalli S."/>
            <person name="Sharpe T."/>
            <person name="Sheridan J."/>
            <person name="Sherpa N."/>
            <person name="Shi J."/>
            <person name="Smirnov S."/>
            <person name="Smith C."/>
            <person name="Sougnez C."/>
            <person name="Spencer B."/>
            <person name="Stalker J."/>
            <person name="Stange-thomann N."/>
            <person name="Stavropoulos S."/>
            <person name="Stetson K."/>
            <person name="Stone C."/>
            <person name="Stone S."/>
            <person name="Stubbs M."/>
            <person name="Talamas J."/>
            <person name="Tchuinga P."/>
            <person name="Tenzing P."/>
            <person name="Tesfaye S."/>
            <person name="Theodore J."/>
            <person name="Thoulutsang Y."/>
            <person name="Topham K."/>
            <person name="Towey S."/>
            <person name="Tsamla T."/>
            <person name="Tsomo N."/>
            <person name="Vallee D."/>
            <person name="Vassiliev H."/>
            <person name="Venkataraman V."/>
            <person name="Vinson J."/>
            <person name="Vo A."/>
            <person name="Wade C."/>
            <person name="Wang S."/>
            <person name="Wangchuk T."/>
            <person name="Wangdi T."/>
            <person name="Whittaker C."/>
            <person name="Wilkinson J."/>
            <person name="Wu Y."/>
            <person name="Wyman D."/>
            <person name="Yadav S."/>
            <person name="Yang S."/>
            <person name="Yang X."/>
            <person name="Yeager S."/>
            <person name="Yee E."/>
            <person name="Young G."/>
            <person name="Zainoun J."/>
            <person name="Zembeck L."/>
            <person name="Zimmer A."/>
            <person name="Zody M."/>
            <person name="Lander E."/>
        </authorList>
    </citation>
    <scope>NUCLEOTIDE SEQUENCE [LARGE SCALE GENOMIC DNA]</scope>
</reference>
<dbReference type="AlphaFoldDB" id="H2Y923"/>